<reference evidence="2" key="1">
    <citation type="journal article" date="2017" name="bioRxiv">
        <title>Comparative analysis of the genomes of Stylophora pistillata and Acropora digitifera provides evidence for extensive differences between species of corals.</title>
        <authorList>
            <person name="Voolstra C.R."/>
            <person name="Li Y."/>
            <person name="Liew Y.J."/>
            <person name="Baumgarten S."/>
            <person name="Zoccola D."/>
            <person name="Flot J.-F."/>
            <person name="Tambutte S."/>
            <person name="Allemand D."/>
            <person name="Aranda M."/>
        </authorList>
    </citation>
    <scope>NUCLEOTIDE SEQUENCE [LARGE SCALE GENOMIC DNA]</scope>
</reference>
<dbReference type="Proteomes" id="UP000225706">
    <property type="component" value="Unassembled WGS sequence"/>
</dbReference>
<dbReference type="NCBIfam" id="NF047838">
    <property type="entry name" value="SCO4402_fam"/>
    <property type="match status" value="1"/>
</dbReference>
<gene>
    <name evidence="1" type="ORF">AWC38_SpisGene25357</name>
</gene>
<dbReference type="AlphaFoldDB" id="A0A2B4R2T8"/>
<feature type="non-terminal residue" evidence="1">
    <location>
        <position position="533"/>
    </location>
</feature>
<accession>A0A2B4R2T8</accession>
<name>A0A2B4R2T8_STYPI</name>
<organism evidence="1 2">
    <name type="scientific">Stylophora pistillata</name>
    <name type="common">Smooth cauliflower coral</name>
    <dbReference type="NCBI Taxonomy" id="50429"/>
    <lineage>
        <taxon>Eukaryota</taxon>
        <taxon>Metazoa</taxon>
        <taxon>Cnidaria</taxon>
        <taxon>Anthozoa</taxon>
        <taxon>Hexacorallia</taxon>
        <taxon>Scleractinia</taxon>
        <taxon>Astrocoeniina</taxon>
        <taxon>Pocilloporidae</taxon>
        <taxon>Stylophora</taxon>
    </lineage>
</organism>
<proteinExistence type="predicted"/>
<keyword evidence="2" id="KW-1185">Reference proteome</keyword>
<evidence type="ECO:0000313" key="2">
    <source>
        <dbReference type="Proteomes" id="UP000225706"/>
    </source>
</evidence>
<comment type="caution">
    <text evidence="1">The sequence shown here is derived from an EMBL/GenBank/DDBJ whole genome shotgun (WGS) entry which is preliminary data.</text>
</comment>
<dbReference type="EMBL" id="LSMT01003540">
    <property type="protein sequence ID" value="PFX11133.1"/>
    <property type="molecule type" value="Genomic_DNA"/>
</dbReference>
<protein>
    <submittedName>
        <fullName evidence="1">Uncharacterized protein</fullName>
    </submittedName>
</protein>
<evidence type="ECO:0000313" key="1">
    <source>
        <dbReference type="EMBL" id="PFX11133.1"/>
    </source>
</evidence>
<sequence length="533" mass="60155">MLPRGYKPSVEQGLLGAAFLQATGSKMVPVLEKVLGIPSMHTVRGVQALESAGGLQSILRTSGGVMGGPLRNLAARGMVSHLGLALVTGLAVDNLFNDGELTKGVGRLLSDQVDVWRAAKNAMDVANWITKDQGFGGFDSDRMEKFITYGIVGETQIESYPIGEGNVAIKLITPVLDEGEIKQRIILTKITHDDIKFAERAAIDQGMQEADGEGVKWISKDTSQCIRIMNGKGERADHECQREDYVKITKDGKVIDAKGETVPHTEEFGKPKNHPDAHIKKSEWRTWEHPLTPPATEFSAKLSYPVETLLDECDFEKDSSKKLVGIRLRSEKEWEVVNQTAKALYKVTHTIGYDQPDSAYINSPLWQDVVQKAKIAYDVLMENEDLGELDYQEEVRIPPTVKEGSCNLQDGYFAMYYFIEAQNQKRWNSALFSLDDFLWVHDNETLEEKSSWKIWIEQVEKNNIKIHKHKEKIGKGDNIRLIDGYRTMNFFLQYIAKTSSNPFIQELSNQVQKDLKRMQESDPIEGSDVWKDW</sequence>
<dbReference type="InterPro" id="IPR057705">
    <property type="entry name" value="DUF7945"/>
</dbReference>
<dbReference type="Pfam" id="PF25656">
    <property type="entry name" value="DUF7945"/>
    <property type="match status" value="1"/>
</dbReference>